<dbReference type="InterPro" id="IPR001544">
    <property type="entry name" value="Aminotrans_IV"/>
</dbReference>
<dbReference type="InterPro" id="IPR043131">
    <property type="entry name" value="BCAT-like_N"/>
</dbReference>
<dbReference type="GO" id="GO:0009098">
    <property type="term" value="P:L-leucine biosynthetic process"/>
    <property type="evidence" value="ECO:0007669"/>
    <property type="project" value="UniProtKB-UniPathway"/>
</dbReference>
<reference evidence="14" key="1">
    <citation type="submission" date="2016-10" db="EMBL/GenBank/DDBJ databases">
        <authorList>
            <person name="Varghese N."/>
            <person name="Submissions S."/>
        </authorList>
    </citation>
    <scope>NUCLEOTIDE SEQUENCE [LARGE SCALE GENOMIC DNA]</scope>
    <source>
        <strain evidence="14">DSM 23313</strain>
    </source>
</reference>
<dbReference type="UniPathway" id="UPA00049">
    <property type="reaction ID" value="UER00062"/>
</dbReference>
<dbReference type="GO" id="GO:0009099">
    <property type="term" value="P:L-valine biosynthetic process"/>
    <property type="evidence" value="ECO:0007669"/>
    <property type="project" value="UniProtKB-UniPathway"/>
</dbReference>
<evidence type="ECO:0000313" key="13">
    <source>
        <dbReference type="EMBL" id="SDH67279.1"/>
    </source>
</evidence>
<keyword evidence="8 12" id="KW-0663">Pyridoxal phosphate</keyword>
<dbReference type="PANTHER" id="PTHR42743">
    <property type="entry name" value="AMINO-ACID AMINOTRANSFERASE"/>
    <property type="match status" value="1"/>
</dbReference>
<dbReference type="NCBIfam" id="NF005146">
    <property type="entry name" value="PRK06606.1"/>
    <property type="match status" value="1"/>
</dbReference>
<evidence type="ECO:0000256" key="12">
    <source>
        <dbReference type="RuleBase" id="RU364094"/>
    </source>
</evidence>
<dbReference type="SUPFAM" id="SSF56752">
    <property type="entry name" value="D-aminoacid aminotransferase-like PLP-dependent enzymes"/>
    <property type="match status" value="1"/>
</dbReference>
<accession>A0A1G8EC51</accession>
<evidence type="ECO:0000256" key="2">
    <source>
        <dbReference type="ARBA" id="ARBA00004824"/>
    </source>
</evidence>
<evidence type="ECO:0000256" key="1">
    <source>
        <dbReference type="ARBA" id="ARBA00001933"/>
    </source>
</evidence>
<comment type="similarity">
    <text evidence="5 12">Belongs to the class-IV pyridoxal-phosphate-dependent aminotransferase family.</text>
</comment>
<dbReference type="GO" id="GO:0052654">
    <property type="term" value="F:L-leucine-2-oxoglutarate transaminase activity"/>
    <property type="evidence" value="ECO:0007669"/>
    <property type="project" value="RHEA"/>
</dbReference>
<comment type="catalytic activity">
    <reaction evidence="10 12">
        <text>L-isoleucine + 2-oxoglutarate = (S)-3-methyl-2-oxopentanoate + L-glutamate</text>
        <dbReference type="Rhea" id="RHEA:24801"/>
        <dbReference type="ChEBI" id="CHEBI:16810"/>
        <dbReference type="ChEBI" id="CHEBI:29985"/>
        <dbReference type="ChEBI" id="CHEBI:35146"/>
        <dbReference type="ChEBI" id="CHEBI:58045"/>
        <dbReference type="EC" id="2.6.1.42"/>
    </reaction>
</comment>
<comment type="function">
    <text evidence="12">Acts on leucine, isoleucine and valine.</text>
</comment>
<dbReference type="GO" id="GO:0052656">
    <property type="term" value="F:L-isoleucine-2-oxoglutarate transaminase activity"/>
    <property type="evidence" value="ECO:0007669"/>
    <property type="project" value="RHEA"/>
</dbReference>
<gene>
    <name evidence="12" type="primary">ilvE</name>
    <name evidence="13" type="ORF">SAMN05421818_11023</name>
</gene>
<dbReference type="RefSeq" id="WP_090408087.1">
    <property type="nucleotide sequence ID" value="NZ_FNDQ01000010.1"/>
</dbReference>
<dbReference type="InterPro" id="IPR005785">
    <property type="entry name" value="B_amino_transI"/>
</dbReference>
<comment type="pathway">
    <text evidence="2 12">Amino-acid biosynthesis; L-isoleucine biosynthesis; L-isoleucine from 2-oxobutanoate: step 4/4.</text>
</comment>
<dbReference type="STRING" id="702745.SAMN05421818_11023"/>
<dbReference type="Gene3D" id="3.30.470.10">
    <property type="match status" value="1"/>
</dbReference>
<dbReference type="GO" id="GO:0009097">
    <property type="term" value="P:isoleucine biosynthetic process"/>
    <property type="evidence" value="ECO:0007669"/>
    <property type="project" value="UniProtKB-UniPathway"/>
</dbReference>
<dbReference type="UniPathway" id="UPA00047">
    <property type="reaction ID" value="UER00058"/>
</dbReference>
<dbReference type="Pfam" id="PF01063">
    <property type="entry name" value="Aminotran_4"/>
    <property type="match status" value="1"/>
</dbReference>
<name>A0A1G8EC51_9FLAO</name>
<sequence length="294" mass="33398">MYYNQETVVFVDGKFVKATESTTDLYGQTLHYGYGVFEGIRSYKTDKGTRVFKAKEHYDRLRKSCELVNIPFNYTTEELEELTYELLEKNNLTDAYIRPLVYCDPNMSLTKPNNVSLMICAWEWGAYLGDQQLRLHLSSYCRPHPRSIKIEAKVCGHYVNSVLATSEAKEKGYDEALLLDSDGYLAEGPGANLFFEKDGVLFTPQTGNILPGITRETVLELAKELGVEVKVGLFTLEDLLQADKAFYCGTAAEVIPIESLDEHVFPLKWNDSLGKKLQERYGQLVREQKLQKAA</sequence>
<evidence type="ECO:0000256" key="9">
    <source>
        <dbReference type="ARBA" id="ARBA00048212"/>
    </source>
</evidence>
<dbReference type="FunFam" id="3.20.10.10:FF:000002">
    <property type="entry name" value="D-alanine aminotransferase"/>
    <property type="match status" value="1"/>
</dbReference>
<evidence type="ECO:0000256" key="3">
    <source>
        <dbReference type="ARBA" id="ARBA00004931"/>
    </source>
</evidence>
<comment type="catalytic activity">
    <reaction evidence="9 12">
        <text>L-valine + 2-oxoglutarate = 3-methyl-2-oxobutanoate + L-glutamate</text>
        <dbReference type="Rhea" id="RHEA:24813"/>
        <dbReference type="ChEBI" id="CHEBI:11851"/>
        <dbReference type="ChEBI" id="CHEBI:16810"/>
        <dbReference type="ChEBI" id="CHEBI:29985"/>
        <dbReference type="ChEBI" id="CHEBI:57762"/>
        <dbReference type="EC" id="2.6.1.42"/>
    </reaction>
</comment>
<keyword evidence="14" id="KW-1185">Reference proteome</keyword>
<organism evidence="13 14">
    <name type="scientific">Myroides phaeus</name>
    <dbReference type="NCBI Taxonomy" id="702745"/>
    <lineage>
        <taxon>Bacteria</taxon>
        <taxon>Pseudomonadati</taxon>
        <taxon>Bacteroidota</taxon>
        <taxon>Flavobacteriia</taxon>
        <taxon>Flavobacteriales</taxon>
        <taxon>Flavobacteriaceae</taxon>
        <taxon>Myroides</taxon>
    </lineage>
</organism>
<comment type="pathway">
    <text evidence="3 12">Amino-acid biosynthesis; L-valine biosynthesis; L-valine from pyruvate: step 4/4.</text>
</comment>
<evidence type="ECO:0000256" key="6">
    <source>
        <dbReference type="ARBA" id="ARBA00022576"/>
    </source>
</evidence>
<dbReference type="NCBIfam" id="TIGR01122">
    <property type="entry name" value="ilvE_I"/>
    <property type="match status" value="1"/>
</dbReference>
<dbReference type="Proteomes" id="UP000243588">
    <property type="component" value="Unassembled WGS sequence"/>
</dbReference>
<evidence type="ECO:0000256" key="11">
    <source>
        <dbReference type="ARBA" id="ARBA00049229"/>
    </source>
</evidence>
<dbReference type="InterPro" id="IPR043132">
    <property type="entry name" value="BCAT-like_C"/>
</dbReference>
<evidence type="ECO:0000256" key="4">
    <source>
        <dbReference type="ARBA" id="ARBA00005072"/>
    </source>
</evidence>
<evidence type="ECO:0000256" key="8">
    <source>
        <dbReference type="ARBA" id="ARBA00022898"/>
    </source>
</evidence>
<dbReference type="GO" id="GO:0052655">
    <property type="term" value="F:L-valine-2-oxoglutarate transaminase activity"/>
    <property type="evidence" value="ECO:0007669"/>
    <property type="project" value="RHEA"/>
</dbReference>
<dbReference type="InterPro" id="IPR036038">
    <property type="entry name" value="Aminotransferase-like"/>
</dbReference>
<dbReference type="EC" id="2.6.1.42" evidence="12"/>
<keyword evidence="7 12" id="KW-0808">Transferase</keyword>
<dbReference type="UniPathway" id="UPA00048">
    <property type="reaction ID" value="UER00073"/>
</dbReference>
<comment type="pathway">
    <text evidence="4 12">Amino-acid biosynthesis; L-leucine biosynthesis; L-leucine from 3-methyl-2-oxobutanoate: step 4/4.</text>
</comment>
<dbReference type="EMBL" id="FNDQ01000010">
    <property type="protein sequence ID" value="SDH67279.1"/>
    <property type="molecule type" value="Genomic_DNA"/>
</dbReference>
<keyword evidence="6 12" id="KW-0032">Aminotransferase</keyword>
<keyword evidence="12" id="KW-0100">Branched-chain amino acid biosynthesis</keyword>
<proteinExistence type="inferred from homology"/>
<keyword evidence="12" id="KW-0028">Amino-acid biosynthesis</keyword>
<protein>
    <recommendedName>
        <fullName evidence="12">Branched-chain-amino-acid aminotransferase</fullName>
        <shortName evidence="12">BCAT</shortName>
        <ecNumber evidence="12">2.6.1.42</ecNumber>
    </recommendedName>
</protein>
<dbReference type="InterPro" id="IPR050571">
    <property type="entry name" value="Class-IV_PLP-Dep_Aminotrnsfr"/>
</dbReference>
<comment type="catalytic activity">
    <reaction evidence="11 12">
        <text>L-leucine + 2-oxoglutarate = 4-methyl-2-oxopentanoate + L-glutamate</text>
        <dbReference type="Rhea" id="RHEA:18321"/>
        <dbReference type="ChEBI" id="CHEBI:16810"/>
        <dbReference type="ChEBI" id="CHEBI:17865"/>
        <dbReference type="ChEBI" id="CHEBI:29985"/>
        <dbReference type="ChEBI" id="CHEBI:57427"/>
        <dbReference type="EC" id="2.6.1.42"/>
    </reaction>
</comment>
<comment type="cofactor">
    <cofactor evidence="1 12">
        <name>pyridoxal 5'-phosphate</name>
        <dbReference type="ChEBI" id="CHEBI:597326"/>
    </cofactor>
</comment>
<evidence type="ECO:0000256" key="5">
    <source>
        <dbReference type="ARBA" id="ARBA00009320"/>
    </source>
</evidence>
<evidence type="ECO:0000256" key="10">
    <source>
        <dbReference type="ARBA" id="ARBA00048798"/>
    </source>
</evidence>
<dbReference type="PANTHER" id="PTHR42743:SF11">
    <property type="entry name" value="AMINODEOXYCHORISMATE LYASE"/>
    <property type="match status" value="1"/>
</dbReference>
<evidence type="ECO:0000313" key="14">
    <source>
        <dbReference type="Proteomes" id="UP000243588"/>
    </source>
</evidence>
<evidence type="ECO:0000256" key="7">
    <source>
        <dbReference type="ARBA" id="ARBA00022679"/>
    </source>
</evidence>
<dbReference type="AlphaFoldDB" id="A0A1G8EC51"/>
<dbReference type="Gene3D" id="3.20.10.10">
    <property type="entry name" value="D-amino Acid Aminotransferase, subunit A, domain 2"/>
    <property type="match status" value="1"/>
</dbReference>